<dbReference type="EMBL" id="EU170086">
    <property type="protein sequence ID" value="ABY40611.1"/>
    <property type="molecule type" value="Genomic_DNA"/>
</dbReference>
<gene>
    <name evidence="9" type="primary">Gr95</name>
    <name evidence="10" type="synonym">TcGr177</name>
    <name evidence="10" type="ORF">TcasGA2_TC030264</name>
</gene>
<dbReference type="PANTHER" id="PTHR21143">
    <property type="entry name" value="INVERTEBRATE GUSTATORY RECEPTOR"/>
    <property type="match status" value="1"/>
</dbReference>
<comment type="function">
    <text evidence="8">Gustatory receptor which mediates acceptance or avoidance behavior, depending on its substrates.</text>
</comment>
<dbReference type="Proteomes" id="UP000007266">
    <property type="component" value="Linkage group 2"/>
</dbReference>
<dbReference type="GO" id="GO:0007165">
    <property type="term" value="P:signal transduction"/>
    <property type="evidence" value="ECO:0007669"/>
    <property type="project" value="UniProtKB-KW"/>
</dbReference>
<proteinExistence type="inferred from homology"/>
<evidence type="ECO:0000256" key="8">
    <source>
        <dbReference type="RuleBase" id="RU363108"/>
    </source>
</evidence>
<keyword evidence="4 8" id="KW-1133">Transmembrane helix</keyword>
<evidence type="ECO:0000256" key="2">
    <source>
        <dbReference type="ARBA" id="ARBA00022475"/>
    </source>
</evidence>
<dbReference type="EMBL" id="KQ971314">
    <property type="protein sequence ID" value="EEZ99401.1"/>
    <property type="molecule type" value="Genomic_DNA"/>
</dbReference>
<dbReference type="HOGENOM" id="CLU_063136_0_0_1"/>
<feature type="transmembrane region" description="Helical" evidence="8">
    <location>
        <begin position="260"/>
        <end position="285"/>
    </location>
</feature>
<feature type="transmembrane region" description="Helical" evidence="8">
    <location>
        <begin position="328"/>
        <end position="351"/>
    </location>
</feature>
<feature type="transmembrane region" description="Helical" evidence="8">
    <location>
        <begin position="237"/>
        <end position="254"/>
    </location>
</feature>
<name>B8PUP0_TRICA</name>
<keyword evidence="5 8" id="KW-0472">Membrane</keyword>
<dbReference type="GO" id="GO:0030424">
    <property type="term" value="C:axon"/>
    <property type="evidence" value="ECO:0000318"/>
    <property type="project" value="GO_Central"/>
</dbReference>
<evidence type="ECO:0000313" key="11">
    <source>
        <dbReference type="Proteomes" id="UP000007266"/>
    </source>
</evidence>
<comment type="similarity">
    <text evidence="8">Belongs to the insect chemoreceptor superfamily. Gustatory receptor (GR) family.</text>
</comment>
<reference evidence="9" key="1">
    <citation type="submission" date="2007-09" db="EMBL/GenBank/DDBJ databases">
        <title>Characterization of Tribolium castaneum chemoreceptors.</title>
        <authorList>
            <person name="Abdel-latief M."/>
        </authorList>
    </citation>
    <scope>NUCLEOTIDE SEQUENCE</scope>
    <source>
        <tissue evidence="9">Gustatory organ</tissue>
    </source>
</reference>
<evidence type="ECO:0000256" key="7">
    <source>
        <dbReference type="ARBA" id="ARBA00023224"/>
    </source>
</evidence>
<feature type="transmembrane region" description="Helical" evidence="8">
    <location>
        <begin position="45"/>
        <end position="61"/>
    </location>
</feature>
<dbReference type="GO" id="GO:0043025">
    <property type="term" value="C:neuronal cell body"/>
    <property type="evidence" value="ECO:0000318"/>
    <property type="project" value="GO_Central"/>
</dbReference>
<keyword evidence="3 8" id="KW-0812">Transmembrane</keyword>
<comment type="caution">
    <text evidence="8">Lacks conserved residue(s) required for the propagation of feature annotation.</text>
</comment>
<dbReference type="GO" id="GO:0005886">
    <property type="term" value="C:plasma membrane"/>
    <property type="evidence" value="ECO:0007669"/>
    <property type="project" value="UniProtKB-SubCell"/>
</dbReference>
<evidence type="ECO:0000256" key="3">
    <source>
        <dbReference type="ARBA" id="ARBA00022692"/>
    </source>
</evidence>
<accession>B8PUP0</accession>
<evidence type="ECO:0000313" key="10">
    <source>
        <dbReference type="EMBL" id="EEZ99401.1"/>
    </source>
</evidence>
<evidence type="ECO:0000256" key="4">
    <source>
        <dbReference type="ARBA" id="ARBA00022989"/>
    </source>
</evidence>
<keyword evidence="7 8" id="KW-0807">Transducer</keyword>
<dbReference type="GO" id="GO:0007635">
    <property type="term" value="P:chemosensory behavior"/>
    <property type="evidence" value="ECO:0000318"/>
    <property type="project" value="GO_Central"/>
</dbReference>
<comment type="subcellular location">
    <subcellularLocation>
        <location evidence="1 8">Cell membrane</location>
        <topology evidence="1 8">Multi-pass membrane protein</topology>
    </subcellularLocation>
</comment>
<organism evidence="9">
    <name type="scientific">Tribolium castaneum</name>
    <name type="common">Red flour beetle</name>
    <dbReference type="NCBI Taxonomy" id="7070"/>
    <lineage>
        <taxon>Eukaryota</taxon>
        <taxon>Metazoa</taxon>
        <taxon>Ecdysozoa</taxon>
        <taxon>Arthropoda</taxon>
        <taxon>Hexapoda</taxon>
        <taxon>Insecta</taxon>
        <taxon>Pterygota</taxon>
        <taxon>Neoptera</taxon>
        <taxon>Endopterygota</taxon>
        <taxon>Coleoptera</taxon>
        <taxon>Polyphaga</taxon>
        <taxon>Cucujiformia</taxon>
        <taxon>Tenebrionidae</taxon>
        <taxon>Tenebrionidae incertae sedis</taxon>
        <taxon>Tribolium</taxon>
    </lineage>
</organism>
<keyword evidence="2 8" id="KW-1003">Cell membrane</keyword>
<reference evidence="10" key="4">
    <citation type="submission" date="2014-11" db="EMBL/GenBank/DDBJ databases">
        <title>Tools and pipelines for BioNano data: molecule assembly pipeline and FASTA super scaffolding tool.</title>
        <authorList>
            <person name="Shelton J.M."/>
            <person name="Herndon N."/>
            <person name="Coleman C."/>
            <person name="Lu N."/>
            <person name="Brown S.J."/>
        </authorList>
    </citation>
    <scope>NUCLEOTIDE SEQUENCE</scope>
    <source>
        <strain evidence="10">Georgia GA2</strain>
    </source>
</reference>
<evidence type="ECO:0000256" key="1">
    <source>
        <dbReference type="ARBA" id="ARBA00004651"/>
    </source>
</evidence>
<dbReference type="Pfam" id="PF08395">
    <property type="entry name" value="7tm_7"/>
    <property type="match status" value="1"/>
</dbReference>
<evidence type="ECO:0000313" key="9">
    <source>
        <dbReference type="EMBL" id="ABY40611.1"/>
    </source>
</evidence>
<sequence length="358" mass="41688">MVWSPKDVYDLTLPILPAWKYFGLPAYKIIKTPNFKSLTHNNSKLNYIMVIISTTAYLYYFKVGDKNTNSFEKHMTMYRLVASFVNYMGAVIFCHKHKNKFLSNIEKCALLQQRLNKLGKKEHSFNKMAKILLTIYTTKLSSMIVVTVNDIVKISTSESHSTVKLGWYCNFITEMFLFYFLIVLRSLYSQLLNCTKFKESAQQVKELGKIHKDLNKLAMEVNETFGELMLLRFSGDFIYLIVGLSSNAVLNAEYETVLDFVWTFTVYVLWIPMALGFIALTVWYFEDILHHDARINENLTNLIEATKQVHLFIFDNQINRLKFTMCGFVDISLNSFHLMISAIVTYVVYLIQFKSMSK</sequence>
<keyword evidence="11" id="KW-1185">Reference proteome</keyword>
<protein>
    <recommendedName>
        <fullName evidence="8">Gustatory receptor</fullName>
    </recommendedName>
</protein>
<evidence type="ECO:0000256" key="6">
    <source>
        <dbReference type="ARBA" id="ARBA00023170"/>
    </source>
</evidence>
<reference evidence="10 11" key="2">
    <citation type="journal article" date="2008" name="Nature">
        <title>The genome of the model beetle and pest Tribolium castaneum.</title>
        <authorList>
            <consortium name="Tribolium Genome Sequencing Consortium"/>
            <person name="Richards S."/>
            <person name="Gibbs R.A."/>
            <person name="Weinstock G.M."/>
            <person name="Brown S.J."/>
            <person name="Denell R."/>
            <person name="Beeman R.W."/>
            <person name="Gibbs R."/>
            <person name="Beeman R.W."/>
            <person name="Brown S.J."/>
            <person name="Bucher G."/>
            <person name="Friedrich M."/>
            <person name="Grimmelikhuijzen C.J."/>
            <person name="Klingler M."/>
            <person name="Lorenzen M."/>
            <person name="Richards S."/>
            <person name="Roth S."/>
            <person name="Schroder R."/>
            <person name="Tautz D."/>
            <person name="Zdobnov E.M."/>
            <person name="Muzny D."/>
            <person name="Gibbs R.A."/>
            <person name="Weinstock G.M."/>
            <person name="Attaway T."/>
            <person name="Bell S."/>
            <person name="Buhay C.J."/>
            <person name="Chandrabose M.N."/>
            <person name="Chavez D."/>
            <person name="Clerk-Blankenburg K.P."/>
            <person name="Cree A."/>
            <person name="Dao M."/>
            <person name="Davis C."/>
            <person name="Chacko J."/>
            <person name="Dinh H."/>
            <person name="Dugan-Rocha S."/>
            <person name="Fowler G."/>
            <person name="Garner T.T."/>
            <person name="Garnes J."/>
            <person name="Gnirke A."/>
            <person name="Hawes A."/>
            <person name="Hernandez J."/>
            <person name="Hines S."/>
            <person name="Holder M."/>
            <person name="Hume J."/>
            <person name="Jhangiani S.N."/>
            <person name="Joshi V."/>
            <person name="Khan Z.M."/>
            <person name="Jackson L."/>
            <person name="Kovar C."/>
            <person name="Kowis A."/>
            <person name="Lee S."/>
            <person name="Lewis L.R."/>
            <person name="Margolis J."/>
            <person name="Morgan M."/>
            <person name="Nazareth L.V."/>
            <person name="Nguyen N."/>
            <person name="Okwuonu G."/>
            <person name="Parker D."/>
            <person name="Richards S."/>
            <person name="Ruiz S.J."/>
            <person name="Santibanez J."/>
            <person name="Savard J."/>
            <person name="Scherer S.E."/>
            <person name="Schneider B."/>
            <person name="Sodergren E."/>
            <person name="Tautz D."/>
            <person name="Vattahil S."/>
            <person name="Villasana D."/>
            <person name="White C.S."/>
            <person name="Wright R."/>
            <person name="Park Y."/>
            <person name="Beeman R.W."/>
            <person name="Lord J."/>
            <person name="Oppert B."/>
            <person name="Lorenzen M."/>
            <person name="Brown S."/>
            <person name="Wang L."/>
            <person name="Savard J."/>
            <person name="Tautz D."/>
            <person name="Richards S."/>
            <person name="Weinstock G."/>
            <person name="Gibbs R.A."/>
            <person name="Liu Y."/>
            <person name="Worley K."/>
            <person name="Weinstock G."/>
            <person name="Elsik C.G."/>
            <person name="Reese J.T."/>
            <person name="Elhaik E."/>
            <person name="Landan G."/>
            <person name="Graur D."/>
            <person name="Arensburger P."/>
            <person name="Atkinson P."/>
            <person name="Beeman R.W."/>
            <person name="Beidler J."/>
            <person name="Brown S.J."/>
            <person name="Demuth J.P."/>
            <person name="Drury D.W."/>
            <person name="Du Y.Z."/>
            <person name="Fujiwara H."/>
            <person name="Lorenzen M."/>
            <person name="Maselli V."/>
            <person name="Osanai M."/>
            <person name="Park Y."/>
            <person name="Robertson H.M."/>
            <person name="Tu Z."/>
            <person name="Wang J.J."/>
            <person name="Wang S."/>
            <person name="Richards S."/>
            <person name="Song H."/>
            <person name="Zhang L."/>
            <person name="Sodergren E."/>
            <person name="Werner D."/>
            <person name="Stanke M."/>
            <person name="Morgenstern B."/>
            <person name="Solovyev V."/>
            <person name="Kosarev P."/>
            <person name="Brown G."/>
            <person name="Chen H.C."/>
            <person name="Ermolaeva O."/>
            <person name="Hlavina W."/>
            <person name="Kapustin Y."/>
            <person name="Kiryutin B."/>
            <person name="Kitts P."/>
            <person name="Maglott D."/>
            <person name="Pruitt K."/>
            <person name="Sapojnikov V."/>
            <person name="Souvorov A."/>
            <person name="Mackey A.J."/>
            <person name="Waterhouse R.M."/>
            <person name="Wyder S."/>
            <person name="Zdobnov E.M."/>
            <person name="Zdobnov E.M."/>
            <person name="Wyder S."/>
            <person name="Kriventseva E.V."/>
            <person name="Kadowaki T."/>
            <person name="Bork P."/>
            <person name="Aranda M."/>
            <person name="Bao R."/>
            <person name="Beermann A."/>
            <person name="Berns N."/>
            <person name="Bolognesi R."/>
            <person name="Bonneton F."/>
            <person name="Bopp D."/>
            <person name="Brown S.J."/>
            <person name="Bucher G."/>
            <person name="Butts T."/>
            <person name="Chaumot A."/>
            <person name="Denell R.E."/>
            <person name="Ferrier D.E."/>
            <person name="Friedrich M."/>
            <person name="Gordon C.M."/>
            <person name="Jindra M."/>
            <person name="Klingler M."/>
            <person name="Lan Q."/>
            <person name="Lattorff H.M."/>
            <person name="Laudet V."/>
            <person name="von Levetsow C."/>
            <person name="Liu Z."/>
            <person name="Lutz R."/>
            <person name="Lynch J.A."/>
            <person name="da Fonseca R.N."/>
            <person name="Posnien N."/>
            <person name="Reuter R."/>
            <person name="Roth S."/>
            <person name="Savard J."/>
            <person name="Schinko J.B."/>
            <person name="Schmitt C."/>
            <person name="Schoppmeier M."/>
            <person name="Schroder R."/>
            <person name="Shippy T.D."/>
            <person name="Simonnet F."/>
            <person name="Marques-Souza H."/>
            <person name="Tautz D."/>
            <person name="Tomoyasu Y."/>
            <person name="Trauner J."/>
            <person name="Van der Zee M."/>
            <person name="Vervoort M."/>
            <person name="Wittkopp N."/>
            <person name="Wimmer E.A."/>
            <person name="Yang X."/>
            <person name="Jones A.K."/>
            <person name="Sattelle D.B."/>
            <person name="Ebert P.R."/>
            <person name="Nelson D."/>
            <person name="Scott J.G."/>
            <person name="Beeman R.W."/>
            <person name="Muthukrishnan S."/>
            <person name="Kramer K.J."/>
            <person name="Arakane Y."/>
            <person name="Beeman R.W."/>
            <person name="Zhu Q."/>
            <person name="Hogenkamp D."/>
            <person name="Dixit R."/>
            <person name="Oppert B."/>
            <person name="Jiang H."/>
            <person name="Zou Z."/>
            <person name="Marshall J."/>
            <person name="Elpidina E."/>
            <person name="Vinokurov K."/>
            <person name="Oppert C."/>
            <person name="Zou Z."/>
            <person name="Evans J."/>
            <person name="Lu Z."/>
            <person name="Zhao P."/>
            <person name="Sumathipala N."/>
            <person name="Altincicek B."/>
            <person name="Vilcinskas A."/>
            <person name="Williams M."/>
            <person name="Hultmark D."/>
            <person name="Hetru C."/>
            <person name="Jiang H."/>
            <person name="Grimmelikhuijzen C.J."/>
            <person name="Hauser F."/>
            <person name="Cazzamali G."/>
            <person name="Williamson M."/>
            <person name="Park Y."/>
            <person name="Li B."/>
            <person name="Tanaka Y."/>
            <person name="Predel R."/>
            <person name="Neupert S."/>
            <person name="Schachtner J."/>
            <person name="Verleyen P."/>
            <person name="Raible F."/>
            <person name="Bork P."/>
            <person name="Friedrich M."/>
            <person name="Walden K.K."/>
            <person name="Robertson H.M."/>
            <person name="Angeli S."/>
            <person name="Foret S."/>
            <person name="Bucher G."/>
            <person name="Schuetz S."/>
            <person name="Maleszka R."/>
            <person name="Wimmer E.A."/>
            <person name="Beeman R.W."/>
            <person name="Lorenzen M."/>
            <person name="Tomoyasu Y."/>
            <person name="Miller S.C."/>
            <person name="Grossmann D."/>
            <person name="Bucher G."/>
        </authorList>
    </citation>
    <scope>NUCLEOTIDE SEQUENCE [LARGE SCALE GENOMIC DNA]</scope>
    <source>
        <strain evidence="10 11">Georgia GA2</strain>
    </source>
</reference>
<dbReference type="GO" id="GO:0050909">
    <property type="term" value="P:sensory perception of taste"/>
    <property type="evidence" value="ECO:0007669"/>
    <property type="project" value="InterPro"/>
</dbReference>
<feature type="transmembrane region" description="Helical" evidence="8">
    <location>
        <begin position="76"/>
        <end position="94"/>
    </location>
</feature>
<dbReference type="PANTHER" id="PTHR21143:SF104">
    <property type="entry name" value="GUSTATORY RECEPTOR 8A-RELATED"/>
    <property type="match status" value="1"/>
</dbReference>
<evidence type="ECO:0000256" key="5">
    <source>
        <dbReference type="ARBA" id="ARBA00023136"/>
    </source>
</evidence>
<dbReference type="InterPro" id="IPR013604">
    <property type="entry name" value="7TM_chemorcpt"/>
</dbReference>
<dbReference type="AlphaFoldDB" id="B8PUP0"/>
<feature type="transmembrane region" description="Helical" evidence="8">
    <location>
        <begin position="165"/>
        <end position="188"/>
    </location>
</feature>
<keyword evidence="6 8" id="KW-0675">Receptor</keyword>
<dbReference type="GO" id="GO:0008049">
    <property type="term" value="P:male courtship behavior"/>
    <property type="evidence" value="ECO:0000318"/>
    <property type="project" value="GO_Central"/>
</dbReference>
<dbReference type="GO" id="GO:0030425">
    <property type="term" value="C:dendrite"/>
    <property type="evidence" value="ECO:0000318"/>
    <property type="project" value="GO_Central"/>
</dbReference>
<reference evidence="10 11" key="3">
    <citation type="journal article" date="2010" name="Nucleic Acids Res.">
        <title>BeetleBase in 2010: revisions to provide comprehensive genomic information for Tribolium castaneum.</title>
        <authorList>
            <person name="Kim H.S."/>
            <person name="Murphy T."/>
            <person name="Xia J."/>
            <person name="Caragea D."/>
            <person name="Park Y."/>
            <person name="Beeman R.W."/>
            <person name="Lorenzen M.D."/>
            <person name="Butcher S."/>
            <person name="Manak J.R."/>
            <person name="Brown S.J."/>
        </authorList>
    </citation>
    <scope>GENOME REANNOTATION</scope>
    <source>
        <strain evidence="10 11">Georgia GA2</strain>
    </source>
</reference>